<evidence type="ECO:0000313" key="8">
    <source>
        <dbReference type="EMBL" id="KAF9955306.1"/>
    </source>
</evidence>
<dbReference type="InterPro" id="IPR000804">
    <property type="entry name" value="Clathrin_sm-chain_CS"/>
</dbReference>
<feature type="domain" description="AP complex mu/sigma subunit" evidence="6">
    <location>
        <begin position="300"/>
        <end position="384"/>
    </location>
</feature>
<evidence type="ECO:0000256" key="1">
    <source>
        <dbReference type="ARBA" id="ARBA00004308"/>
    </source>
</evidence>
<dbReference type="PANTHER" id="PTHR40124:SF1">
    <property type="entry name" value="DISAGGREGATASE RELATED REPEAT PROTEIN"/>
    <property type="match status" value="1"/>
</dbReference>
<feature type="domain" description="Polysaccharide lyase 14" evidence="7">
    <location>
        <begin position="64"/>
        <end position="278"/>
    </location>
</feature>
<protein>
    <submittedName>
        <fullName evidence="8">Uncharacterized protein</fullName>
    </submittedName>
</protein>
<evidence type="ECO:0000256" key="2">
    <source>
        <dbReference type="ARBA" id="ARBA00006972"/>
    </source>
</evidence>
<dbReference type="EMBL" id="JAAAHW010006766">
    <property type="protein sequence ID" value="KAF9955306.1"/>
    <property type="molecule type" value="Genomic_DNA"/>
</dbReference>
<dbReference type="Pfam" id="PF01217">
    <property type="entry name" value="Clat_adaptor_s"/>
    <property type="match status" value="1"/>
</dbReference>
<dbReference type="InterPro" id="IPR022775">
    <property type="entry name" value="AP_mu_sigma_su"/>
</dbReference>
<evidence type="ECO:0000259" key="7">
    <source>
        <dbReference type="Pfam" id="PF21294"/>
    </source>
</evidence>
<dbReference type="InterPro" id="IPR048958">
    <property type="entry name" value="Polysacc_lyase_14"/>
</dbReference>
<evidence type="ECO:0000256" key="3">
    <source>
        <dbReference type="ARBA" id="ARBA00022448"/>
    </source>
</evidence>
<proteinExistence type="inferred from homology"/>
<evidence type="ECO:0000313" key="9">
    <source>
        <dbReference type="Proteomes" id="UP000749646"/>
    </source>
</evidence>
<comment type="similarity">
    <text evidence="2">Belongs to the adaptor complexes small subunit family.</text>
</comment>
<comment type="subcellular location">
    <subcellularLocation>
        <location evidence="1">Endomembrane system</location>
    </subcellularLocation>
</comment>
<dbReference type="SUPFAM" id="SSF64356">
    <property type="entry name" value="SNARE-like"/>
    <property type="match status" value="1"/>
</dbReference>
<dbReference type="PROSITE" id="PS00989">
    <property type="entry name" value="CLAT_ADAPTOR_S"/>
    <property type="match status" value="1"/>
</dbReference>
<dbReference type="Gene3D" id="3.30.450.60">
    <property type="match status" value="1"/>
</dbReference>
<evidence type="ECO:0000256" key="5">
    <source>
        <dbReference type="ARBA" id="ARBA00023136"/>
    </source>
</evidence>
<dbReference type="Pfam" id="PF21294">
    <property type="entry name" value="Polysacc_lyase_14"/>
    <property type="match status" value="1"/>
</dbReference>
<dbReference type="GO" id="GO:0012505">
    <property type="term" value="C:endomembrane system"/>
    <property type="evidence" value="ECO:0007669"/>
    <property type="project" value="UniProtKB-SubCell"/>
</dbReference>
<reference evidence="8" key="1">
    <citation type="journal article" date="2020" name="Fungal Divers.">
        <title>Resolving the Mortierellaceae phylogeny through synthesis of multi-gene phylogenetics and phylogenomics.</title>
        <authorList>
            <person name="Vandepol N."/>
            <person name="Liber J."/>
            <person name="Desiro A."/>
            <person name="Na H."/>
            <person name="Kennedy M."/>
            <person name="Barry K."/>
            <person name="Grigoriev I.V."/>
            <person name="Miller A.N."/>
            <person name="O'Donnell K."/>
            <person name="Stajich J.E."/>
            <person name="Bonito G."/>
        </authorList>
    </citation>
    <scope>NUCLEOTIDE SEQUENCE</scope>
    <source>
        <strain evidence="8">MES-2147</strain>
    </source>
</reference>
<dbReference type="PANTHER" id="PTHR40124">
    <property type="match status" value="1"/>
</dbReference>
<dbReference type="GO" id="GO:0030117">
    <property type="term" value="C:membrane coat"/>
    <property type="evidence" value="ECO:0007669"/>
    <property type="project" value="InterPro"/>
</dbReference>
<name>A0A9P6IZM7_9FUNG</name>
<evidence type="ECO:0000256" key="4">
    <source>
        <dbReference type="ARBA" id="ARBA00022927"/>
    </source>
</evidence>
<dbReference type="AlphaFoldDB" id="A0A9P6IZM7"/>
<keyword evidence="9" id="KW-1185">Reference proteome</keyword>
<dbReference type="Proteomes" id="UP000749646">
    <property type="component" value="Unassembled WGS sequence"/>
</dbReference>
<dbReference type="Gene3D" id="2.60.120.200">
    <property type="match status" value="1"/>
</dbReference>
<dbReference type="GO" id="GO:0006886">
    <property type="term" value="P:intracellular protein transport"/>
    <property type="evidence" value="ECO:0007669"/>
    <property type="project" value="InterPro"/>
</dbReference>
<accession>A0A9P6IZM7</accession>
<sequence>MPESTIVANNRNSSKGAAGSTTAERFIVQNWSTTYKSITIGGNDIAFIPDPFDTDNPSSSSSSSSSSMVMQVSYPKGSYAPSLGPVVGGTQFYATPFGDKTPFEKMMVSYDVAFPTGFFWVLGGKLPGIYGGTPYDGCSGGIQSSGDTCLTMRLMWRDSGRGEVYAYVPADQQSSLCKSPEVYCNDQYGKSIGRGLLYFTPGAWHRIDMVMALNEPAGQHNGLLQVYLDGELVIDMDNIPYRSTGMVGFQGLMFSSFFGGSDSSYATPVDTHVYFKNIQLSIGDPVKLYEGPGNSGGDIATQQALIREIFNLISKRPDTVCNFLEGSQMLGGQDTRVIYRHYATLYFVFVVDESESELGILDLIQVFVESLDRSFENVCELDLV</sequence>
<evidence type="ECO:0000259" key="6">
    <source>
        <dbReference type="Pfam" id="PF01217"/>
    </source>
</evidence>
<keyword evidence="5" id="KW-0472">Membrane</keyword>
<dbReference type="OrthoDB" id="2395160at2759"/>
<gene>
    <name evidence="8" type="ORF">BGZ65_003469</name>
</gene>
<organism evidence="8 9">
    <name type="scientific">Modicella reniformis</name>
    <dbReference type="NCBI Taxonomy" id="1440133"/>
    <lineage>
        <taxon>Eukaryota</taxon>
        <taxon>Fungi</taxon>
        <taxon>Fungi incertae sedis</taxon>
        <taxon>Mucoromycota</taxon>
        <taxon>Mortierellomycotina</taxon>
        <taxon>Mortierellomycetes</taxon>
        <taxon>Mortierellales</taxon>
        <taxon>Mortierellaceae</taxon>
        <taxon>Modicella</taxon>
    </lineage>
</organism>
<keyword evidence="3" id="KW-0813">Transport</keyword>
<dbReference type="GO" id="GO:0016192">
    <property type="term" value="P:vesicle-mediated transport"/>
    <property type="evidence" value="ECO:0007669"/>
    <property type="project" value="InterPro"/>
</dbReference>
<dbReference type="InterPro" id="IPR011012">
    <property type="entry name" value="Longin-like_dom_sf"/>
</dbReference>
<keyword evidence="4" id="KW-0653">Protein transport</keyword>
<comment type="caution">
    <text evidence="8">The sequence shown here is derived from an EMBL/GenBank/DDBJ whole genome shotgun (WGS) entry which is preliminary data.</text>
</comment>